<reference evidence="2" key="2">
    <citation type="submission" date="2013-10" db="EMBL/GenBank/DDBJ databases">
        <authorList>
            <person name="Aslett M."/>
        </authorList>
    </citation>
    <scope>NUCLEOTIDE SEQUENCE [LARGE SCALE GENOMIC DNA]</scope>
    <source>
        <strain evidence="2">Weybridge</strain>
    </source>
</reference>
<dbReference type="RefSeq" id="XP_013336495.1">
    <property type="nucleotide sequence ID" value="XM_013481041.1"/>
</dbReference>
<dbReference type="AlphaFoldDB" id="U6MDU7"/>
<feature type="compositionally biased region" description="Low complexity" evidence="1">
    <location>
        <begin position="322"/>
        <end position="334"/>
    </location>
</feature>
<protein>
    <submittedName>
        <fullName evidence="2">Uncharacterized protein</fullName>
    </submittedName>
</protein>
<evidence type="ECO:0000313" key="3">
    <source>
        <dbReference type="Proteomes" id="UP000030763"/>
    </source>
</evidence>
<dbReference type="OMA" id="RFFNGMR"/>
<gene>
    <name evidence="2" type="ORF">EMWEY_00025330</name>
</gene>
<evidence type="ECO:0000256" key="1">
    <source>
        <dbReference type="SAM" id="MobiDB-lite"/>
    </source>
</evidence>
<dbReference type="VEuPathDB" id="ToxoDB:EMWEY_00025330"/>
<accession>U6MDU7</accession>
<name>U6MDU7_EIMMA</name>
<feature type="compositionally biased region" description="Basic and acidic residues" evidence="1">
    <location>
        <begin position="437"/>
        <end position="446"/>
    </location>
</feature>
<feature type="region of interest" description="Disordered" evidence="1">
    <location>
        <begin position="317"/>
        <end position="339"/>
    </location>
</feature>
<dbReference type="Proteomes" id="UP000030763">
    <property type="component" value="Unassembled WGS sequence"/>
</dbReference>
<dbReference type="GeneID" id="25336519"/>
<feature type="region of interest" description="Disordered" evidence="1">
    <location>
        <begin position="55"/>
        <end position="93"/>
    </location>
</feature>
<keyword evidence="3" id="KW-1185">Reference proteome</keyword>
<evidence type="ECO:0000313" key="2">
    <source>
        <dbReference type="EMBL" id="CDJ59850.1"/>
    </source>
</evidence>
<organism evidence="2 3">
    <name type="scientific">Eimeria maxima</name>
    <name type="common">Coccidian parasite</name>
    <dbReference type="NCBI Taxonomy" id="5804"/>
    <lineage>
        <taxon>Eukaryota</taxon>
        <taxon>Sar</taxon>
        <taxon>Alveolata</taxon>
        <taxon>Apicomplexa</taxon>
        <taxon>Conoidasida</taxon>
        <taxon>Coccidia</taxon>
        <taxon>Eucoccidiorida</taxon>
        <taxon>Eimeriorina</taxon>
        <taxon>Eimeriidae</taxon>
        <taxon>Eimeria</taxon>
    </lineage>
</organism>
<sequence length="749" mass="80555">MAAVVELRSSNSSSSSIGKVLRAIAALTDSSGDDLALQYGGSVAHRKRLEPLAWAAQLPRGSSPGDDQRGNNRRVFSTASSTSNSSSWSQLPPPPLAASFVADETAAAEEPRINSSSNKPSSGLLSSALTVLQGVSSAFALQWVGGRSNGGLMLPLLPGLSTSLQRRYSNVLEDGRKQQALNIWFCLSSPFTRPNLRTPIWRVEDSNDLYTHHNFLEPSFSPKDWWVLPLQRFFNGMRASLTLSHCSSSRCCCEQSAEHLQGGAATSVAGAATDAKQLLGCCGRSCQPASTRQFAAAVTAADAFLRSRGPPWVLEFLPPPSAGTAPSSSSSSSTVDEPEDGEQCLLDVFTYAPWRRQAAKAAAAAAAAAAEAAVGVTSGSLTSEGTEPLVAAAQPAAATATEATTGTEVNFTVPHAPAAAAAATTDVAADGLDHQQNAERIDDRTESNSSCRKSSPAHAGLEQGLEALAYVGRFSLAMLLPSLIDSETAAARAMQCCYALLLREQEQRWTYTALEQLKQQQEEEERRGSSFVSRWPSAHLVLQQRSSGNALHQRLLQAYRVRRLRMDAAASVCKQQEPAEAATCLCELCCTSHAAAAAEPKALLLLLPKAAPQEPQGDFTAVNGDSQEQQLLLRESAEAFKRILRGQLRRSLEVYMQQQQLQHKKALKTLPFELQQQLQLSSSTYSGLDCRRREPSSNSTSTCCWEAALAAASETELQPVELHAQHQQAHLTRLQRQQQQMQMNLLLSV</sequence>
<dbReference type="OrthoDB" id="333131at2759"/>
<feature type="compositionally biased region" description="Low complexity" evidence="1">
    <location>
        <begin position="77"/>
        <end position="90"/>
    </location>
</feature>
<reference evidence="2" key="1">
    <citation type="submission" date="2013-10" db="EMBL/GenBank/DDBJ databases">
        <title>Genomic analysis of the causative agents of coccidiosis in chickens.</title>
        <authorList>
            <person name="Reid A.J."/>
            <person name="Blake D."/>
            <person name="Billington K."/>
            <person name="Browne H."/>
            <person name="Dunn M."/>
            <person name="Hung S."/>
            <person name="Kawahara F."/>
            <person name="Miranda-Saavedra D."/>
            <person name="Mourier T."/>
            <person name="Nagra H."/>
            <person name="Otto T.D."/>
            <person name="Rawlings N."/>
            <person name="Sanchez A."/>
            <person name="Sanders M."/>
            <person name="Subramaniam C."/>
            <person name="Tay Y."/>
            <person name="Dear P."/>
            <person name="Doerig C."/>
            <person name="Gruber A."/>
            <person name="Parkinson J."/>
            <person name="Shirley M."/>
            <person name="Wan K.L."/>
            <person name="Berriman M."/>
            <person name="Tomley F."/>
            <person name="Pain A."/>
        </authorList>
    </citation>
    <scope>NUCLEOTIDE SEQUENCE [LARGE SCALE GENOMIC DNA]</scope>
    <source>
        <strain evidence="2">Weybridge</strain>
    </source>
</reference>
<feature type="region of interest" description="Disordered" evidence="1">
    <location>
        <begin position="437"/>
        <end position="458"/>
    </location>
</feature>
<dbReference type="EMBL" id="HG720914">
    <property type="protein sequence ID" value="CDJ59850.1"/>
    <property type="molecule type" value="Genomic_DNA"/>
</dbReference>
<proteinExistence type="predicted"/>